<accession>A0A165MT20</accession>
<evidence type="ECO:0000313" key="2">
    <source>
        <dbReference type="Proteomes" id="UP000077266"/>
    </source>
</evidence>
<proteinExistence type="predicted"/>
<protein>
    <submittedName>
        <fullName evidence="1">Uncharacterized protein</fullName>
    </submittedName>
</protein>
<dbReference type="AlphaFoldDB" id="A0A165MT20"/>
<dbReference type="Proteomes" id="UP000077266">
    <property type="component" value="Unassembled WGS sequence"/>
</dbReference>
<reference evidence="1 2" key="1">
    <citation type="journal article" date="2016" name="Mol. Biol. Evol.">
        <title>Comparative Genomics of Early-Diverging Mushroom-Forming Fungi Provides Insights into the Origins of Lignocellulose Decay Capabilities.</title>
        <authorList>
            <person name="Nagy L.G."/>
            <person name="Riley R."/>
            <person name="Tritt A."/>
            <person name="Adam C."/>
            <person name="Daum C."/>
            <person name="Floudas D."/>
            <person name="Sun H."/>
            <person name="Yadav J.S."/>
            <person name="Pangilinan J."/>
            <person name="Larsson K.H."/>
            <person name="Matsuura K."/>
            <person name="Barry K."/>
            <person name="Labutti K."/>
            <person name="Kuo R."/>
            <person name="Ohm R.A."/>
            <person name="Bhattacharya S.S."/>
            <person name="Shirouzu T."/>
            <person name="Yoshinaga Y."/>
            <person name="Martin F.M."/>
            <person name="Grigoriev I.V."/>
            <person name="Hibbett D.S."/>
        </authorList>
    </citation>
    <scope>NUCLEOTIDE SEQUENCE [LARGE SCALE GENOMIC DNA]</scope>
    <source>
        <strain evidence="1 2">HHB12029</strain>
    </source>
</reference>
<dbReference type="EMBL" id="KV425907">
    <property type="protein sequence ID" value="KZV99713.1"/>
    <property type="molecule type" value="Genomic_DNA"/>
</dbReference>
<gene>
    <name evidence="1" type="ORF">EXIGLDRAFT_831261</name>
</gene>
<sequence>MADRVDVKNDFKAPLVARHFMALPPEVKLCICREATRRALRWLALAHRSWTAVAQEALLTNITLTFSDYRLDNTGNRTVEGRHISPAHDAAVRFLAILGDCPAKALHVRSFRVNFKYANDATYVHRDHWTLYMGALKQLRNLRYRYFPFATPFRRLNEVADVIADGTLRLNTISVPTPLFNHSIMDPRHPFSRRLQDALVSQKGSLKAIAVDDSGGGYGVDPKKIYQFFLPTAEYCSTFLHDEDMVTFRPILYGLEHWDLYLDGIYSALRWVFSDPSMAVGRVFIVIGTGDFGNRRVGTFTSLIANRSPRVYWLRFILVKDDTPRPECELLGVDTLSDAVRPFSQSLKFLEFKFQGDLGDLTDTSSSALRQRAIEFATTGLCPELSGVRFPGGGARRRCESEHSVQEREGWQYE</sequence>
<keyword evidence="2" id="KW-1185">Reference proteome</keyword>
<evidence type="ECO:0000313" key="1">
    <source>
        <dbReference type="EMBL" id="KZV99713.1"/>
    </source>
</evidence>
<organism evidence="1 2">
    <name type="scientific">Exidia glandulosa HHB12029</name>
    <dbReference type="NCBI Taxonomy" id="1314781"/>
    <lineage>
        <taxon>Eukaryota</taxon>
        <taxon>Fungi</taxon>
        <taxon>Dikarya</taxon>
        <taxon>Basidiomycota</taxon>
        <taxon>Agaricomycotina</taxon>
        <taxon>Agaricomycetes</taxon>
        <taxon>Auriculariales</taxon>
        <taxon>Exidiaceae</taxon>
        <taxon>Exidia</taxon>
    </lineage>
</organism>
<name>A0A165MT20_EXIGL</name>
<dbReference type="InParanoid" id="A0A165MT20"/>